<dbReference type="PANTHER" id="PTHR47972:SF45">
    <property type="entry name" value="PROTEIN CLARET SEGREGATIONAL"/>
    <property type="match status" value="1"/>
</dbReference>
<evidence type="ECO:0000256" key="5">
    <source>
        <dbReference type="ARBA" id="ARBA00023175"/>
    </source>
</evidence>
<sequence length="292" mass="32795">MAKRQNINLLDSASNYEVYEEISELVQSALDGFNVCIFAYGQTGSGKTYTMSNPEDGMIPMALKQIFDSVEKSKNDHWEFDLDGQFIEIYNENINDLMADSYLKNLDQQKYEIKHDEATMKTSITDVKTIKLTDIGLLEESLQKAYKNRYTASTNANDRSSRSHSVFLVYINGLNTRTGERVNGKLVLVDLAGSERLNHSQATGVRLRETQAINKSLSALADVITALFDKKSHIPYRNSKLTYLLQYSLGGNSKTLMFVNASPLAAHFSETLNSLRFAAKVNRTTMGAIKRN</sequence>
<dbReference type="EMBL" id="BSXN01001618">
    <property type="protein sequence ID" value="GME73827.1"/>
    <property type="molecule type" value="Genomic_DNA"/>
</dbReference>
<evidence type="ECO:0000256" key="6">
    <source>
        <dbReference type="PROSITE-ProRule" id="PRU00283"/>
    </source>
</evidence>
<evidence type="ECO:0000256" key="2">
    <source>
        <dbReference type="ARBA" id="ARBA00022701"/>
    </source>
</evidence>
<reference evidence="9" key="1">
    <citation type="submission" date="2023-04" db="EMBL/GenBank/DDBJ databases">
        <title>Candida boidinii NBRC 10035.</title>
        <authorList>
            <person name="Ichikawa N."/>
            <person name="Sato H."/>
            <person name="Tonouchi N."/>
        </authorList>
    </citation>
    <scope>NUCLEOTIDE SEQUENCE</scope>
    <source>
        <strain evidence="9">NBRC 10035</strain>
    </source>
</reference>
<dbReference type="InterPro" id="IPR027417">
    <property type="entry name" value="P-loop_NTPase"/>
</dbReference>
<keyword evidence="4 6" id="KW-0067">ATP-binding</keyword>
<evidence type="ECO:0000259" key="8">
    <source>
        <dbReference type="PROSITE" id="PS50067"/>
    </source>
</evidence>
<dbReference type="PRINTS" id="PR00380">
    <property type="entry name" value="KINESINHEAVY"/>
</dbReference>
<dbReference type="GO" id="GO:0008017">
    <property type="term" value="F:microtubule binding"/>
    <property type="evidence" value="ECO:0007669"/>
    <property type="project" value="InterPro"/>
</dbReference>
<dbReference type="PANTHER" id="PTHR47972">
    <property type="entry name" value="KINESIN-LIKE PROTEIN KLP-3"/>
    <property type="match status" value="1"/>
</dbReference>
<dbReference type="GO" id="GO:0005524">
    <property type="term" value="F:ATP binding"/>
    <property type="evidence" value="ECO:0007669"/>
    <property type="project" value="UniProtKB-UniRule"/>
</dbReference>
<dbReference type="InterPro" id="IPR001752">
    <property type="entry name" value="Kinesin_motor_dom"/>
</dbReference>
<evidence type="ECO:0000256" key="3">
    <source>
        <dbReference type="ARBA" id="ARBA00022741"/>
    </source>
</evidence>
<dbReference type="PROSITE" id="PS00411">
    <property type="entry name" value="KINESIN_MOTOR_1"/>
    <property type="match status" value="1"/>
</dbReference>
<accession>A0A9W6T1N8</accession>
<keyword evidence="10" id="KW-1185">Reference proteome</keyword>
<dbReference type="InterPro" id="IPR027640">
    <property type="entry name" value="Kinesin-like_fam"/>
</dbReference>
<keyword evidence="3 6" id="KW-0547">Nucleotide-binding</keyword>
<name>A0A9W6T1N8_CANBO</name>
<dbReference type="SMART" id="SM00129">
    <property type="entry name" value="KISc"/>
    <property type="match status" value="1"/>
</dbReference>
<evidence type="ECO:0000313" key="10">
    <source>
        <dbReference type="Proteomes" id="UP001165120"/>
    </source>
</evidence>
<protein>
    <recommendedName>
        <fullName evidence="7">Kinesin-like protein</fullName>
    </recommendedName>
</protein>
<evidence type="ECO:0000256" key="7">
    <source>
        <dbReference type="RuleBase" id="RU000394"/>
    </source>
</evidence>
<keyword evidence="2 7" id="KW-0493">Microtubule</keyword>
<keyword evidence="5 6" id="KW-0505">Motor protein</keyword>
<dbReference type="PROSITE" id="PS50067">
    <property type="entry name" value="KINESIN_MOTOR_2"/>
    <property type="match status" value="1"/>
</dbReference>
<dbReference type="GO" id="GO:0005874">
    <property type="term" value="C:microtubule"/>
    <property type="evidence" value="ECO:0007669"/>
    <property type="project" value="UniProtKB-KW"/>
</dbReference>
<evidence type="ECO:0000313" key="9">
    <source>
        <dbReference type="EMBL" id="GME73827.1"/>
    </source>
</evidence>
<dbReference type="GO" id="GO:0003777">
    <property type="term" value="F:microtubule motor activity"/>
    <property type="evidence" value="ECO:0007669"/>
    <property type="project" value="InterPro"/>
</dbReference>
<feature type="binding site" evidence="6">
    <location>
        <begin position="41"/>
        <end position="48"/>
    </location>
    <ligand>
        <name>ATP</name>
        <dbReference type="ChEBI" id="CHEBI:30616"/>
    </ligand>
</feature>
<gene>
    <name evidence="9" type="ORF">Cboi02_000419400</name>
</gene>
<dbReference type="InterPro" id="IPR019821">
    <property type="entry name" value="Kinesin_motor_CS"/>
</dbReference>
<comment type="caution">
    <text evidence="9">The sequence shown here is derived from an EMBL/GenBank/DDBJ whole genome shotgun (WGS) entry which is preliminary data.</text>
</comment>
<evidence type="ECO:0000256" key="4">
    <source>
        <dbReference type="ARBA" id="ARBA00022840"/>
    </source>
</evidence>
<comment type="similarity">
    <text evidence="1">Belongs to the TRAFAC class myosin-kinesin ATPase superfamily. Kinesin family. KIN-14 subfamily.</text>
</comment>
<dbReference type="InterPro" id="IPR036961">
    <property type="entry name" value="Kinesin_motor_dom_sf"/>
</dbReference>
<feature type="domain" description="Kinesin motor" evidence="8">
    <location>
        <begin position="1"/>
        <end position="284"/>
    </location>
</feature>
<proteinExistence type="inferred from homology"/>
<dbReference type="GO" id="GO:0007018">
    <property type="term" value="P:microtubule-based movement"/>
    <property type="evidence" value="ECO:0007669"/>
    <property type="project" value="InterPro"/>
</dbReference>
<organism evidence="9 10">
    <name type="scientific">Candida boidinii</name>
    <name type="common">Yeast</name>
    <dbReference type="NCBI Taxonomy" id="5477"/>
    <lineage>
        <taxon>Eukaryota</taxon>
        <taxon>Fungi</taxon>
        <taxon>Dikarya</taxon>
        <taxon>Ascomycota</taxon>
        <taxon>Saccharomycotina</taxon>
        <taxon>Pichiomycetes</taxon>
        <taxon>Pichiales</taxon>
        <taxon>Pichiaceae</taxon>
        <taxon>Ogataea</taxon>
        <taxon>Ogataea/Candida clade</taxon>
    </lineage>
</organism>
<dbReference type="Gene3D" id="3.40.850.10">
    <property type="entry name" value="Kinesin motor domain"/>
    <property type="match status" value="1"/>
</dbReference>
<dbReference type="AlphaFoldDB" id="A0A9W6T1N8"/>
<evidence type="ECO:0000256" key="1">
    <source>
        <dbReference type="ARBA" id="ARBA00010899"/>
    </source>
</evidence>
<dbReference type="SUPFAM" id="SSF52540">
    <property type="entry name" value="P-loop containing nucleoside triphosphate hydrolases"/>
    <property type="match status" value="1"/>
</dbReference>
<dbReference type="Pfam" id="PF00225">
    <property type="entry name" value="Kinesin"/>
    <property type="match status" value="1"/>
</dbReference>
<dbReference type="Proteomes" id="UP001165120">
    <property type="component" value="Unassembled WGS sequence"/>
</dbReference>